<comment type="caution">
    <text evidence="1">The sequence shown here is derived from an EMBL/GenBank/DDBJ whole genome shotgun (WGS) entry which is preliminary data.</text>
</comment>
<gene>
    <name evidence="1" type="ORF">Aco03nite_100790</name>
</gene>
<dbReference type="Proteomes" id="UP000612282">
    <property type="component" value="Unassembled WGS sequence"/>
</dbReference>
<sequence length="52" mass="5628">MSQKPLLTYTFPALTSAPVWVGVLGGEFVDDWTACRHTGAALVPVFSWAEFG</sequence>
<proteinExistence type="predicted"/>
<dbReference type="EMBL" id="BOMG01000133">
    <property type="protein sequence ID" value="GID61675.1"/>
    <property type="molecule type" value="Genomic_DNA"/>
</dbReference>
<reference evidence="1 2" key="1">
    <citation type="submission" date="2021-01" db="EMBL/GenBank/DDBJ databases">
        <title>Whole genome shotgun sequence of Actinoplanes couchii NBRC 106145.</title>
        <authorList>
            <person name="Komaki H."/>
            <person name="Tamura T."/>
        </authorList>
    </citation>
    <scope>NUCLEOTIDE SEQUENCE [LARGE SCALE GENOMIC DNA]</scope>
    <source>
        <strain evidence="1 2">NBRC 106145</strain>
    </source>
</reference>
<organism evidence="1 2">
    <name type="scientific">Actinoplanes couchii</name>
    <dbReference type="NCBI Taxonomy" id="403638"/>
    <lineage>
        <taxon>Bacteria</taxon>
        <taxon>Bacillati</taxon>
        <taxon>Actinomycetota</taxon>
        <taxon>Actinomycetes</taxon>
        <taxon>Micromonosporales</taxon>
        <taxon>Micromonosporaceae</taxon>
        <taxon>Actinoplanes</taxon>
    </lineage>
</organism>
<evidence type="ECO:0000313" key="1">
    <source>
        <dbReference type="EMBL" id="GID61675.1"/>
    </source>
</evidence>
<name>A0ABQ3XT44_9ACTN</name>
<protein>
    <submittedName>
        <fullName evidence="1">Uncharacterized protein</fullName>
    </submittedName>
</protein>
<keyword evidence="2" id="KW-1185">Reference proteome</keyword>
<accession>A0ABQ3XT44</accession>
<evidence type="ECO:0000313" key="2">
    <source>
        <dbReference type="Proteomes" id="UP000612282"/>
    </source>
</evidence>